<keyword evidence="1" id="KW-1133">Transmembrane helix</keyword>
<protein>
    <submittedName>
        <fullName evidence="2">AzlD domain-containing protein</fullName>
    </submittedName>
</protein>
<comment type="caution">
    <text evidence="2">The sequence shown here is derived from an EMBL/GenBank/DDBJ whole genome shotgun (WGS) entry which is preliminary data.</text>
</comment>
<dbReference type="AlphaFoldDB" id="A0A5N4WL52"/>
<feature type="transmembrane region" description="Helical" evidence="1">
    <location>
        <begin position="67"/>
        <end position="97"/>
    </location>
</feature>
<feature type="transmembrane region" description="Helical" evidence="1">
    <location>
        <begin position="37"/>
        <end position="55"/>
    </location>
</feature>
<proteinExistence type="predicted"/>
<organism evidence="2 3">
    <name type="scientific">Acinetobacter tandoii</name>
    <dbReference type="NCBI Taxonomy" id="202954"/>
    <lineage>
        <taxon>Bacteria</taxon>
        <taxon>Pseudomonadati</taxon>
        <taxon>Pseudomonadota</taxon>
        <taxon>Gammaproteobacteria</taxon>
        <taxon>Moraxellales</taxon>
        <taxon>Moraxellaceae</taxon>
        <taxon>Acinetobacter</taxon>
    </lineage>
</organism>
<gene>
    <name evidence="2" type="ORF">F4W09_04405</name>
</gene>
<dbReference type="RefSeq" id="WP_151504151.1">
    <property type="nucleotide sequence ID" value="NZ_VXLD01000002.1"/>
</dbReference>
<accession>A0A5N4WL52</accession>
<reference evidence="2 3" key="1">
    <citation type="submission" date="2019-09" db="EMBL/GenBank/DDBJ databases">
        <title>Draft genome sequence of Acinetobacter tandoii W4-4-4 isolated from environmental water sample.</title>
        <authorList>
            <person name="Wee S.K."/>
            <person name="Yan B."/>
            <person name="Mustaffa S.B."/>
            <person name="Yap E.P.H."/>
        </authorList>
    </citation>
    <scope>NUCLEOTIDE SEQUENCE [LARGE SCALE GENOMIC DNA]</scope>
    <source>
        <strain evidence="2 3">W4-4-4</strain>
    </source>
</reference>
<dbReference type="Proteomes" id="UP000325788">
    <property type="component" value="Unassembled WGS sequence"/>
</dbReference>
<dbReference type="InterPro" id="IPR008407">
    <property type="entry name" value="Brnchd-chn_aa_trnsp_AzlD"/>
</dbReference>
<name>A0A5N4WL52_9GAMM</name>
<evidence type="ECO:0000256" key="1">
    <source>
        <dbReference type="SAM" id="Phobius"/>
    </source>
</evidence>
<sequence length="104" mass="12281">MSWSFIFLLAAIVFFNRYLFLEPKVAIQFPMFFERMLKYSAPCLLSAICMPIIFFDHGEWRALQGNSYFYATIFCILASLFLRKILVSLALSLLFFYSLEAWVF</sequence>
<keyword evidence="1" id="KW-0472">Membrane</keyword>
<dbReference type="Pfam" id="PF05437">
    <property type="entry name" value="AzlD"/>
    <property type="match status" value="1"/>
</dbReference>
<evidence type="ECO:0000313" key="3">
    <source>
        <dbReference type="Proteomes" id="UP000325788"/>
    </source>
</evidence>
<evidence type="ECO:0000313" key="2">
    <source>
        <dbReference type="EMBL" id="KAB1857984.1"/>
    </source>
</evidence>
<dbReference type="EMBL" id="VXLD01000002">
    <property type="protein sequence ID" value="KAB1857984.1"/>
    <property type="molecule type" value="Genomic_DNA"/>
</dbReference>
<keyword evidence="1" id="KW-0812">Transmembrane</keyword>